<keyword evidence="3" id="KW-1185">Reference proteome</keyword>
<protein>
    <recommendedName>
        <fullName evidence="4">Zn(2)-C6 fungal-type domain-containing protein</fullName>
    </recommendedName>
</protein>
<gene>
    <name evidence="2" type="ORF">CVT25_012453</name>
</gene>
<evidence type="ECO:0008006" key="4">
    <source>
        <dbReference type="Google" id="ProtNLM"/>
    </source>
</evidence>
<feature type="region of interest" description="Disordered" evidence="1">
    <location>
        <begin position="95"/>
        <end position="123"/>
    </location>
</feature>
<feature type="compositionally biased region" description="Basic residues" evidence="1">
    <location>
        <begin position="217"/>
        <end position="230"/>
    </location>
</feature>
<evidence type="ECO:0000256" key="1">
    <source>
        <dbReference type="SAM" id="MobiDB-lite"/>
    </source>
</evidence>
<feature type="region of interest" description="Disordered" evidence="1">
    <location>
        <begin position="189"/>
        <end position="240"/>
    </location>
</feature>
<dbReference type="EMBL" id="NHYD01002678">
    <property type="protein sequence ID" value="PPQ85594.1"/>
    <property type="molecule type" value="Genomic_DNA"/>
</dbReference>
<proteinExistence type="predicted"/>
<organism evidence="2 3">
    <name type="scientific">Psilocybe cyanescens</name>
    <dbReference type="NCBI Taxonomy" id="93625"/>
    <lineage>
        <taxon>Eukaryota</taxon>
        <taxon>Fungi</taxon>
        <taxon>Dikarya</taxon>
        <taxon>Basidiomycota</taxon>
        <taxon>Agaricomycotina</taxon>
        <taxon>Agaricomycetes</taxon>
        <taxon>Agaricomycetidae</taxon>
        <taxon>Agaricales</taxon>
        <taxon>Agaricineae</taxon>
        <taxon>Strophariaceae</taxon>
        <taxon>Psilocybe</taxon>
    </lineage>
</organism>
<dbReference type="Proteomes" id="UP000283269">
    <property type="component" value="Unassembled WGS sequence"/>
</dbReference>
<dbReference type="InParanoid" id="A0A409X4E1"/>
<name>A0A409X4E1_PSICY</name>
<reference evidence="2 3" key="1">
    <citation type="journal article" date="2018" name="Evol. Lett.">
        <title>Horizontal gene cluster transfer increased hallucinogenic mushroom diversity.</title>
        <authorList>
            <person name="Reynolds H.T."/>
            <person name="Vijayakumar V."/>
            <person name="Gluck-Thaler E."/>
            <person name="Korotkin H.B."/>
            <person name="Matheny P.B."/>
            <person name="Slot J.C."/>
        </authorList>
    </citation>
    <scope>NUCLEOTIDE SEQUENCE [LARGE SCALE GENOMIC DNA]</scope>
    <source>
        <strain evidence="2 3">2631</strain>
    </source>
</reference>
<comment type="caution">
    <text evidence="2">The sequence shown here is derived from an EMBL/GenBank/DDBJ whole genome shotgun (WGS) entry which is preliminary data.</text>
</comment>
<accession>A0A409X4E1</accession>
<evidence type="ECO:0000313" key="3">
    <source>
        <dbReference type="Proteomes" id="UP000283269"/>
    </source>
</evidence>
<dbReference type="AlphaFoldDB" id="A0A409X4E1"/>
<evidence type="ECO:0000313" key="2">
    <source>
        <dbReference type="EMBL" id="PPQ85594.1"/>
    </source>
</evidence>
<sequence>MSSEIINQIHKKLCVITIDPEEYKYELKQLFEQLRRAYWLHTSEHGNSPEPDSALWFDVYTTLTQGINKGPNGNERLRPRYEQVRALVLAFEKEEGKDEQVQADEQSNRSKAAPAVLSGDQHDGSVAEAAIATADEVQIEEAAAEEVQTELVTTVIPTAAAANSSNTSRHSKIMVVEILPRKATVTRNPALSDEEEGNLNKPKNRLTMKKDLNQKDIRKHTHQVPSKKRPAPVSKLSNACQPAQEPPIVLTSMAAAPTTTRWACLLIQRMEASNSSACRPAPSTSAVEGTQAGAAHVIKAALARSSKLREWTKGEVACRSCLRAQILCLVMVNKDNGAHACMECNAKKKKCPLAVAKSPILGFGRSFLSPTRGLYTPLQVPIGTGRIPTGSDQNFIWPCPC</sequence>